<proteinExistence type="predicted"/>
<comment type="caution">
    <text evidence="2">The sequence shown here is derived from an EMBL/GenBank/DDBJ whole genome shotgun (WGS) entry which is preliminary data.</text>
</comment>
<name>A0A9D4NL83_DREPO</name>
<feature type="region of interest" description="Disordered" evidence="1">
    <location>
        <begin position="64"/>
        <end position="85"/>
    </location>
</feature>
<reference evidence="2" key="1">
    <citation type="journal article" date="2019" name="bioRxiv">
        <title>The Genome of the Zebra Mussel, Dreissena polymorpha: A Resource for Invasive Species Research.</title>
        <authorList>
            <person name="McCartney M.A."/>
            <person name="Auch B."/>
            <person name="Kono T."/>
            <person name="Mallez S."/>
            <person name="Zhang Y."/>
            <person name="Obille A."/>
            <person name="Becker A."/>
            <person name="Abrahante J.E."/>
            <person name="Garbe J."/>
            <person name="Badalamenti J.P."/>
            <person name="Herman A."/>
            <person name="Mangelson H."/>
            <person name="Liachko I."/>
            <person name="Sullivan S."/>
            <person name="Sone E.D."/>
            <person name="Koren S."/>
            <person name="Silverstein K.A.T."/>
            <person name="Beckman K.B."/>
            <person name="Gohl D.M."/>
        </authorList>
    </citation>
    <scope>NUCLEOTIDE SEQUENCE</scope>
    <source>
        <strain evidence="2">Duluth1</strain>
        <tissue evidence="2">Whole animal</tissue>
    </source>
</reference>
<accession>A0A9D4NL83</accession>
<reference evidence="2" key="2">
    <citation type="submission" date="2020-11" db="EMBL/GenBank/DDBJ databases">
        <authorList>
            <person name="McCartney M.A."/>
            <person name="Auch B."/>
            <person name="Kono T."/>
            <person name="Mallez S."/>
            <person name="Becker A."/>
            <person name="Gohl D.M."/>
            <person name="Silverstein K.A.T."/>
            <person name="Koren S."/>
            <person name="Bechman K.B."/>
            <person name="Herman A."/>
            <person name="Abrahante J.E."/>
            <person name="Garbe J."/>
        </authorList>
    </citation>
    <scope>NUCLEOTIDE SEQUENCE</scope>
    <source>
        <strain evidence="2">Duluth1</strain>
        <tissue evidence="2">Whole animal</tissue>
    </source>
</reference>
<protein>
    <submittedName>
        <fullName evidence="2">Uncharacterized protein</fullName>
    </submittedName>
</protein>
<evidence type="ECO:0000313" key="3">
    <source>
        <dbReference type="Proteomes" id="UP000828390"/>
    </source>
</evidence>
<gene>
    <name evidence="2" type="ORF">DPMN_019669</name>
</gene>
<organism evidence="2 3">
    <name type="scientific">Dreissena polymorpha</name>
    <name type="common">Zebra mussel</name>
    <name type="synonym">Mytilus polymorpha</name>
    <dbReference type="NCBI Taxonomy" id="45954"/>
    <lineage>
        <taxon>Eukaryota</taxon>
        <taxon>Metazoa</taxon>
        <taxon>Spiralia</taxon>
        <taxon>Lophotrochozoa</taxon>
        <taxon>Mollusca</taxon>
        <taxon>Bivalvia</taxon>
        <taxon>Autobranchia</taxon>
        <taxon>Heteroconchia</taxon>
        <taxon>Euheterodonta</taxon>
        <taxon>Imparidentia</taxon>
        <taxon>Neoheterodontei</taxon>
        <taxon>Myida</taxon>
        <taxon>Dreissenoidea</taxon>
        <taxon>Dreissenidae</taxon>
        <taxon>Dreissena</taxon>
    </lineage>
</organism>
<dbReference type="AlphaFoldDB" id="A0A9D4NL83"/>
<sequence>MWTRKFAQAKQGNRFPPYLVFIIFQQSVSPSQYQKLLALGFRPSTLLLDPDCVYDVTCHRAYSTHAPRSRKESPQKPDAPSGIAARGAVDPQIKGHILDSSPVNIHSVLKQTQLNVPVRSIQFDPLDIRSSRPGVESRWVVEFRTTADMSKAIQSGLLVDTNRLVFYQHDGVTKREIAAYRNYMEVVNAHAVIATSADNAVRGKLKRAVSSGRCHSIRLRYYEDN</sequence>
<dbReference type="EMBL" id="JAIWYP010000001">
    <property type="protein sequence ID" value="KAH3895504.1"/>
    <property type="molecule type" value="Genomic_DNA"/>
</dbReference>
<evidence type="ECO:0000256" key="1">
    <source>
        <dbReference type="SAM" id="MobiDB-lite"/>
    </source>
</evidence>
<evidence type="ECO:0000313" key="2">
    <source>
        <dbReference type="EMBL" id="KAH3895504.1"/>
    </source>
</evidence>
<keyword evidence="3" id="KW-1185">Reference proteome</keyword>
<dbReference type="Proteomes" id="UP000828390">
    <property type="component" value="Unassembled WGS sequence"/>
</dbReference>